<evidence type="ECO:0000256" key="1">
    <source>
        <dbReference type="ARBA" id="ARBA00010718"/>
    </source>
</evidence>
<dbReference type="AlphaFoldDB" id="A0A183UHI6"/>
<keyword evidence="9" id="KW-1185">Reference proteome</keyword>
<dbReference type="InterPro" id="IPR023561">
    <property type="entry name" value="Carbonic_anhydrase_a-class"/>
</dbReference>
<keyword evidence="5" id="KW-0456">Lyase</keyword>
<evidence type="ECO:0000256" key="3">
    <source>
        <dbReference type="ARBA" id="ARBA00022723"/>
    </source>
</evidence>
<dbReference type="WBParaSite" id="TCNE_0000795601-mRNA-1">
    <property type="protein sequence ID" value="TCNE_0000795601-mRNA-1"/>
    <property type="gene ID" value="TCNE_0000795601"/>
</dbReference>
<dbReference type="PROSITE" id="PS51144">
    <property type="entry name" value="ALPHA_CA_2"/>
    <property type="match status" value="1"/>
</dbReference>
<dbReference type="EMBL" id="UYWY01019792">
    <property type="protein sequence ID" value="VDM39277.1"/>
    <property type="molecule type" value="Genomic_DNA"/>
</dbReference>
<gene>
    <name evidence="8" type="ORF">TCNE_LOCUS7956</name>
</gene>
<comment type="similarity">
    <text evidence="1">Belongs to the alpha-carbonic anhydrase family.</text>
</comment>
<dbReference type="Gene3D" id="3.10.200.10">
    <property type="entry name" value="Alpha carbonic anhydrase"/>
    <property type="match status" value="1"/>
</dbReference>
<keyword evidence="3" id="KW-0479">Metal-binding</keyword>
<evidence type="ECO:0000256" key="6">
    <source>
        <dbReference type="ARBA" id="ARBA00048348"/>
    </source>
</evidence>
<accession>A0A183UHI6</accession>
<dbReference type="GO" id="GO:0004089">
    <property type="term" value="F:carbonate dehydratase activity"/>
    <property type="evidence" value="ECO:0007669"/>
    <property type="project" value="UniProtKB-EC"/>
</dbReference>
<proteinExistence type="inferred from homology"/>
<dbReference type="PANTHER" id="PTHR18952">
    <property type="entry name" value="CARBONIC ANHYDRASE"/>
    <property type="match status" value="1"/>
</dbReference>
<reference evidence="8 9" key="2">
    <citation type="submission" date="2018-11" db="EMBL/GenBank/DDBJ databases">
        <authorList>
            <consortium name="Pathogen Informatics"/>
        </authorList>
    </citation>
    <scope>NUCLEOTIDE SEQUENCE [LARGE SCALE GENOMIC DNA]</scope>
</reference>
<evidence type="ECO:0000256" key="4">
    <source>
        <dbReference type="ARBA" id="ARBA00022833"/>
    </source>
</evidence>
<evidence type="ECO:0000256" key="5">
    <source>
        <dbReference type="ARBA" id="ARBA00023239"/>
    </source>
</evidence>
<dbReference type="PANTHER" id="PTHR18952:SF265">
    <property type="entry name" value="CARBONIC ANHYDRASE"/>
    <property type="match status" value="1"/>
</dbReference>
<keyword evidence="4" id="KW-0862">Zinc</keyword>
<dbReference type="InterPro" id="IPR001148">
    <property type="entry name" value="CA_dom"/>
</dbReference>
<sequence>MDAEDNEHFQPLLTAIEESLAMDTPVALPKGFDFSRLLPDKLHYYTYEGSLTVAPFNECAIWTILHRPIPIGISQVGPVYNQPNLQVLRTVMGDNARAMQEVYERRVRASFKTAKTT</sequence>
<protein>
    <recommendedName>
        <fullName evidence="2">carbonic anhydrase</fullName>
        <ecNumber evidence="2">4.2.1.1</ecNumber>
    </recommendedName>
</protein>
<dbReference type="Proteomes" id="UP000050794">
    <property type="component" value="Unassembled WGS sequence"/>
</dbReference>
<evidence type="ECO:0000313" key="8">
    <source>
        <dbReference type="EMBL" id="VDM39277.1"/>
    </source>
</evidence>
<organism evidence="9 10">
    <name type="scientific">Toxocara canis</name>
    <name type="common">Canine roundworm</name>
    <dbReference type="NCBI Taxonomy" id="6265"/>
    <lineage>
        <taxon>Eukaryota</taxon>
        <taxon>Metazoa</taxon>
        <taxon>Ecdysozoa</taxon>
        <taxon>Nematoda</taxon>
        <taxon>Chromadorea</taxon>
        <taxon>Rhabditida</taxon>
        <taxon>Spirurina</taxon>
        <taxon>Ascaridomorpha</taxon>
        <taxon>Ascaridoidea</taxon>
        <taxon>Toxocaridae</taxon>
        <taxon>Toxocara</taxon>
    </lineage>
</organism>
<dbReference type="InterPro" id="IPR036398">
    <property type="entry name" value="CA_dom_sf"/>
</dbReference>
<feature type="domain" description="Alpha-carbonic anhydrase" evidence="7">
    <location>
        <begin position="1"/>
        <end position="111"/>
    </location>
</feature>
<evidence type="ECO:0000259" key="7">
    <source>
        <dbReference type="PROSITE" id="PS51144"/>
    </source>
</evidence>
<name>A0A183UHI6_TOXCA</name>
<reference evidence="10" key="1">
    <citation type="submission" date="2016-06" db="UniProtKB">
        <authorList>
            <consortium name="WormBaseParasite"/>
        </authorList>
    </citation>
    <scope>IDENTIFICATION</scope>
</reference>
<evidence type="ECO:0000313" key="10">
    <source>
        <dbReference type="WBParaSite" id="TCNE_0000795601-mRNA-1"/>
    </source>
</evidence>
<dbReference type="SUPFAM" id="SSF51069">
    <property type="entry name" value="Carbonic anhydrase"/>
    <property type="match status" value="1"/>
</dbReference>
<comment type="catalytic activity">
    <reaction evidence="6">
        <text>hydrogencarbonate + H(+) = CO2 + H2O</text>
        <dbReference type="Rhea" id="RHEA:10748"/>
        <dbReference type="ChEBI" id="CHEBI:15377"/>
        <dbReference type="ChEBI" id="CHEBI:15378"/>
        <dbReference type="ChEBI" id="CHEBI:16526"/>
        <dbReference type="ChEBI" id="CHEBI:17544"/>
        <dbReference type="EC" id="4.2.1.1"/>
    </reaction>
</comment>
<dbReference type="Pfam" id="PF00194">
    <property type="entry name" value="Carb_anhydrase"/>
    <property type="match status" value="1"/>
</dbReference>
<evidence type="ECO:0000256" key="2">
    <source>
        <dbReference type="ARBA" id="ARBA00012925"/>
    </source>
</evidence>
<dbReference type="EC" id="4.2.1.1" evidence="2"/>
<dbReference type="GO" id="GO:0008270">
    <property type="term" value="F:zinc ion binding"/>
    <property type="evidence" value="ECO:0007669"/>
    <property type="project" value="InterPro"/>
</dbReference>
<evidence type="ECO:0000313" key="9">
    <source>
        <dbReference type="Proteomes" id="UP000050794"/>
    </source>
</evidence>